<name>A0A8H7QAZ2_9FUNG</name>
<organism evidence="2 3">
    <name type="scientific">Umbelopsis vinacea</name>
    <dbReference type="NCBI Taxonomy" id="44442"/>
    <lineage>
        <taxon>Eukaryota</taxon>
        <taxon>Fungi</taxon>
        <taxon>Fungi incertae sedis</taxon>
        <taxon>Mucoromycota</taxon>
        <taxon>Mucoromycotina</taxon>
        <taxon>Umbelopsidomycetes</taxon>
        <taxon>Umbelopsidales</taxon>
        <taxon>Umbelopsidaceae</taxon>
        <taxon>Umbelopsis</taxon>
    </lineage>
</organism>
<proteinExistence type="predicted"/>
<dbReference type="EMBL" id="JAEPRA010000002">
    <property type="protein sequence ID" value="KAG2188056.1"/>
    <property type="molecule type" value="Genomic_DNA"/>
</dbReference>
<dbReference type="Pfam" id="PF00179">
    <property type="entry name" value="UQ_con"/>
    <property type="match status" value="1"/>
</dbReference>
<evidence type="ECO:0000313" key="3">
    <source>
        <dbReference type="Proteomes" id="UP000612746"/>
    </source>
</evidence>
<comment type="caution">
    <text evidence="2">The sequence shown here is derived from an EMBL/GenBank/DDBJ whole genome shotgun (WGS) entry which is preliminary data.</text>
</comment>
<keyword evidence="3" id="KW-1185">Reference proteome</keyword>
<dbReference type="AlphaFoldDB" id="A0A8H7QAZ2"/>
<dbReference type="InterPro" id="IPR000608">
    <property type="entry name" value="UBC"/>
</dbReference>
<evidence type="ECO:0000259" key="1">
    <source>
        <dbReference type="PROSITE" id="PS50127"/>
    </source>
</evidence>
<dbReference type="SUPFAM" id="SSF54495">
    <property type="entry name" value="UBC-like"/>
    <property type="match status" value="1"/>
</dbReference>
<protein>
    <recommendedName>
        <fullName evidence="1">UBC core domain-containing protein</fullName>
    </recommendedName>
</protein>
<evidence type="ECO:0000313" key="2">
    <source>
        <dbReference type="EMBL" id="KAG2188056.1"/>
    </source>
</evidence>
<gene>
    <name evidence="2" type="ORF">INT44_000807</name>
</gene>
<dbReference type="InterPro" id="IPR016135">
    <property type="entry name" value="UBQ-conjugating_enzyme/RWD"/>
</dbReference>
<accession>A0A8H7QAZ2</accession>
<dbReference type="PROSITE" id="PS50127">
    <property type="entry name" value="UBC_2"/>
    <property type="match status" value="1"/>
</dbReference>
<reference evidence="2" key="1">
    <citation type="submission" date="2020-12" db="EMBL/GenBank/DDBJ databases">
        <title>Metabolic potential, ecology and presence of endohyphal bacteria is reflected in genomic diversity of Mucoromycotina.</title>
        <authorList>
            <person name="Muszewska A."/>
            <person name="Okrasinska A."/>
            <person name="Steczkiewicz K."/>
            <person name="Drgas O."/>
            <person name="Orlowska M."/>
            <person name="Perlinska-Lenart U."/>
            <person name="Aleksandrzak-Piekarczyk T."/>
            <person name="Szatraj K."/>
            <person name="Zielenkiewicz U."/>
            <person name="Pilsyk S."/>
            <person name="Malc E."/>
            <person name="Mieczkowski P."/>
            <person name="Kruszewska J.S."/>
            <person name="Biernat P."/>
            <person name="Pawlowska J."/>
        </authorList>
    </citation>
    <scope>NUCLEOTIDE SEQUENCE</scope>
    <source>
        <strain evidence="2">WA0000051536</strain>
    </source>
</reference>
<dbReference type="OrthoDB" id="10069349at2759"/>
<dbReference type="Proteomes" id="UP000612746">
    <property type="component" value="Unassembled WGS sequence"/>
</dbReference>
<dbReference type="Gene3D" id="3.10.110.10">
    <property type="entry name" value="Ubiquitin Conjugating Enzyme"/>
    <property type="match status" value="1"/>
</dbReference>
<sequence length="79" mass="8861">MSLVVDLNPSAVKNVSRELYALERAPLDDIQIIINETNIADVQAWIRGPDGTPYENGYFKVKLLLTKEFPQVAPKGKTF</sequence>
<feature type="domain" description="UBC core" evidence="1">
    <location>
        <begin position="10"/>
        <end position="79"/>
    </location>
</feature>